<sequence>MNILDDKVTSRLASDVQSVREVARDSIEQTVARQGARLRSGTKTRKSAATREKIMSAAAELMVEHGSTDFQMSEVSERCAMSKGALYYYFADKTALVRSVFDRSVDGLVDSVEGVVAKAPSSAESIFGLVQTLVEGLRPGTPLMLAMTRGSAADGHDVLPSVETHLARIISILTAQFERAKEEGLVRAESNSRLSAVGIVGSFVVYEYVGPDIAAHESSDLVREMLDLVFSGMGTARARTLFSAKNPTTHELPPSGKDE</sequence>
<gene>
    <name evidence="6" type="ORF">INP52_06400</name>
</gene>
<feature type="domain" description="HTH tetR-type" evidence="5">
    <location>
        <begin position="48"/>
        <end position="108"/>
    </location>
</feature>
<dbReference type="KEGG" id="tio:INP52_06400"/>
<reference evidence="6 7" key="1">
    <citation type="submission" date="2020-10" db="EMBL/GenBank/DDBJ databases">
        <title>Olsenella immobilis sp.nov., isolated from the mud in a fermentation cellar used for the production of Chinese strong-flavoured liquor.</title>
        <authorList>
            <person name="Lu L."/>
        </authorList>
    </citation>
    <scope>NUCLEOTIDE SEQUENCE [LARGE SCALE GENOMIC DNA]</scope>
    <source>
        <strain evidence="6 7">LZLJ-2</strain>
    </source>
</reference>
<keyword evidence="1" id="KW-0805">Transcription regulation</keyword>
<evidence type="ECO:0000256" key="2">
    <source>
        <dbReference type="ARBA" id="ARBA00023125"/>
    </source>
</evidence>
<feature type="DNA-binding region" description="H-T-H motif" evidence="4">
    <location>
        <begin position="71"/>
        <end position="90"/>
    </location>
</feature>
<dbReference type="RefSeq" id="WP_194370104.1">
    <property type="nucleotide sequence ID" value="NZ_CP063767.1"/>
</dbReference>
<dbReference type="GO" id="GO:0000976">
    <property type="term" value="F:transcription cis-regulatory region binding"/>
    <property type="evidence" value="ECO:0007669"/>
    <property type="project" value="TreeGrafter"/>
</dbReference>
<evidence type="ECO:0000313" key="6">
    <source>
        <dbReference type="EMBL" id="QOY60049.1"/>
    </source>
</evidence>
<dbReference type="InterPro" id="IPR036271">
    <property type="entry name" value="Tet_transcr_reg_TetR-rel_C_sf"/>
</dbReference>
<dbReference type="InterPro" id="IPR009057">
    <property type="entry name" value="Homeodomain-like_sf"/>
</dbReference>
<keyword evidence="2 4" id="KW-0238">DNA-binding</keyword>
<dbReference type="Gene3D" id="1.10.357.10">
    <property type="entry name" value="Tetracycline Repressor, domain 2"/>
    <property type="match status" value="1"/>
</dbReference>
<evidence type="ECO:0000256" key="1">
    <source>
        <dbReference type="ARBA" id="ARBA00023015"/>
    </source>
</evidence>
<dbReference type="Pfam" id="PF00440">
    <property type="entry name" value="TetR_N"/>
    <property type="match status" value="1"/>
</dbReference>
<dbReference type="SUPFAM" id="SSF46689">
    <property type="entry name" value="Homeodomain-like"/>
    <property type="match status" value="1"/>
</dbReference>
<keyword evidence="3" id="KW-0804">Transcription</keyword>
<evidence type="ECO:0000259" key="5">
    <source>
        <dbReference type="PROSITE" id="PS50977"/>
    </source>
</evidence>
<dbReference type="PRINTS" id="PR00455">
    <property type="entry name" value="HTHTETR"/>
</dbReference>
<proteinExistence type="predicted"/>
<protein>
    <submittedName>
        <fullName evidence="6">TetR/AcrR family transcriptional regulator</fullName>
    </submittedName>
</protein>
<accession>A0A7S7RUA4</accession>
<evidence type="ECO:0000256" key="4">
    <source>
        <dbReference type="PROSITE-ProRule" id="PRU00335"/>
    </source>
</evidence>
<dbReference type="PROSITE" id="PS50977">
    <property type="entry name" value="HTH_TETR_2"/>
    <property type="match status" value="1"/>
</dbReference>
<dbReference type="Proteomes" id="UP000593735">
    <property type="component" value="Chromosome"/>
</dbReference>
<dbReference type="SUPFAM" id="SSF48498">
    <property type="entry name" value="Tetracyclin repressor-like, C-terminal domain"/>
    <property type="match status" value="1"/>
</dbReference>
<dbReference type="InterPro" id="IPR050109">
    <property type="entry name" value="HTH-type_TetR-like_transc_reg"/>
</dbReference>
<dbReference type="PANTHER" id="PTHR30055">
    <property type="entry name" value="HTH-TYPE TRANSCRIPTIONAL REGULATOR RUTR"/>
    <property type="match status" value="1"/>
</dbReference>
<evidence type="ECO:0000313" key="7">
    <source>
        <dbReference type="Proteomes" id="UP000593735"/>
    </source>
</evidence>
<organism evidence="6 7">
    <name type="scientific">Thermophilibacter immobilis</name>
    <dbReference type="NCBI Taxonomy" id="2779519"/>
    <lineage>
        <taxon>Bacteria</taxon>
        <taxon>Bacillati</taxon>
        <taxon>Actinomycetota</taxon>
        <taxon>Coriobacteriia</taxon>
        <taxon>Coriobacteriales</taxon>
        <taxon>Atopobiaceae</taxon>
        <taxon>Thermophilibacter</taxon>
    </lineage>
</organism>
<name>A0A7S7RUA4_9ACTN</name>
<dbReference type="InterPro" id="IPR001647">
    <property type="entry name" value="HTH_TetR"/>
</dbReference>
<dbReference type="EMBL" id="CP063767">
    <property type="protein sequence ID" value="QOY60049.1"/>
    <property type="molecule type" value="Genomic_DNA"/>
</dbReference>
<keyword evidence="7" id="KW-1185">Reference proteome</keyword>
<dbReference type="PANTHER" id="PTHR30055:SF234">
    <property type="entry name" value="HTH-TYPE TRANSCRIPTIONAL REGULATOR BETI"/>
    <property type="match status" value="1"/>
</dbReference>
<dbReference type="AlphaFoldDB" id="A0A7S7RUA4"/>
<dbReference type="Gene3D" id="1.10.10.60">
    <property type="entry name" value="Homeodomain-like"/>
    <property type="match status" value="1"/>
</dbReference>
<evidence type="ECO:0000256" key="3">
    <source>
        <dbReference type="ARBA" id="ARBA00023163"/>
    </source>
</evidence>
<dbReference type="GO" id="GO:0003700">
    <property type="term" value="F:DNA-binding transcription factor activity"/>
    <property type="evidence" value="ECO:0007669"/>
    <property type="project" value="TreeGrafter"/>
</dbReference>